<dbReference type="AlphaFoldDB" id="A0A4V6BME7"/>
<dbReference type="Proteomes" id="UP000304900">
    <property type="component" value="Unassembled WGS sequence"/>
</dbReference>
<protein>
    <submittedName>
        <fullName evidence="1">Uncharacterized protein</fullName>
    </submittedName>
</protein>
<name>A0A4V6BME7_9BACT</name>
<evidence type="ECO:0000313" key="1">
    <source>
        <dbReference type="EMBL" id="TKT93843.1"/>
    </source>
</evidence>
<evidence type="ECO:0000313" key="2">
    <source>
        <dbReference type="Proteomes" id="UP000304900"/>
    </source>
</evidence>
<dbReference type="RefSeq" id="WP_137338134.1">
    <property type="nucleotide sequence ID" value="NZ_BSQH01000001.1"/>
</dbReference>
<sequence length="195" mass="22707">MKKLLLLGLLAIVGYGLFGAASFYIGKYMDYWERSWAYSRDEKAVLLVGKWEGSFKDPDGIDKEIKLEILVPETDSERWDKAFKKTTHRFANTKRNFEGLATVTSKLGTEYYELSGKVNEDDNREIYLNFHPDEKKKKVLPNFLLTESNDAKWDINTITFLANFTYHKANDTALYESSNPKHKMKIKVNLQRVQF</sequence>
<gene>
    <name evidence="1" type="ORF">FDK13_01120</name>
</gene>
<accession>A0A4V6BME7</accession>
<dbReference type="EMBL" id="SZVO01000001">
    <property type="protein sequence ID" value="TKT93843.1"/>
    <property type="molecule type" value="Genomic_DNA"/>
</dbReference>
<reference evidence="1 2" key="1">
    <citation type="submission" date="2019-05" db="EMBL/GenBank/DDBJ databases">
        <title>Dyadobacter AR-3-8 sp. nov., isolated from arctic soil.</title>
        <authorList>
            <person name="Chaudhary D.K."/>
        </authorList>
    </citation>
    <scope>NUCLEOTIDE SEQUENCE [LARGE SCALE GENOMIC DNA]</scope>
    <source>
        <strain evidence="1 2">AR-3-8</strain>
    </source>
</reference>
<organism evidence="1 2">
    <name type="scientific">Dyadobacter frigoris</name>
    <dbReference type="NCBI Taxonomy" id="2576211"/>
    <lineage>
        <taxon>Bacteria</taxon>
        <taxon>Pseudomonadati</taxon>
        <taxon>Bacteroidota</taxon>
        <taxon>Cytophagia</taxon>
        <taxon>Cytophagales</taxon>
        <taxon>Spirosomataceae</taxon>
        <taxon>Dyadobacter</taxon>
    </lineage>
</organism>
<proteinExistence type="predicted"/>
<comment type="caution">
    <text evidence="1">The sequence shown here is derived from an EMBL/GenBank/DDBJ whole genome shotgun (WGS) entry which is preliminary data.</text>
</comment>
<dbReference type="OrthoDB" id="962108at2"/>
<keyword evidence="2" id="KW-1185">Reference proteome</keyword>